<comment type="caution">
    <text evidence="1">The sequence shown here is derived from an EMBL/GenBank/DDBJ whole genome shotgun (WGS) entry which is preliminary data.</text>
</comment>
<organism evidence="1 2">
    <name type="scientific">Corchorus capsularis</name>
    <name type="common">Jute</name>
    <dbReference type="NCBI Taxonomy" id="210143"/>
    <lineage>
        <taxon>Eukaryota</taxon>
        <taxon>Viridiplantae</taxon>
        <taxon>Streptophyta</taxon>
        <taxon>Embryophyta</taxon>
        <taxon>Tracheophyta</taxon>
        <taxon>Spermatophyta</taxon>
        <taxon>Magnoliopsida</taxon>
        <taxon>eudicotyledons</taxon>
        <taxon>Gunneridae</taxon>
        <taxon>Pentapetalae</taxon>
        <taxon>rosids</taxon>
        <taxon>malvids</taxon>
        <taxon>Malvales</taxon>
        <taxon>Malvaceae</taxon>
        <taxon>Grewioideae</taxon>
        <taxon>Apeibeae</taxon>
        <taxon>Corchorus</taxon>
    </lineage>
</organism>
<sequence>MGSAQMFSMRYVDRSIQRLLKGLDLEGIDLGMAIMVRSQEKVRNITT</sequence>
<keyword evidence="2" id="KW-1185">Reference proteome</keyword>
<evidence type="ECO:0000313" key="2">
    <source>
        <dbReference type="Proteomes" id="UP000188268"/>
    </source>
</evidence>
<dbReference type="AlphaFoldDB" id="A0A1R3IBT5"/>
<accession>A0A1R3IBT5</accession>
<dbReference type="Proteomes" id="UP000188268">
    <property type="component" value="Unassembled WGS sequence"/>
</dbReference>
<reference evidence="1 2" key="1">
    <citation type="submission" date="2013-09" db="EMBL/GenBank/DDBJ databases">
        <title>Corchorus capsularis genome sequencing.</title>
        <authorList>
            <person name="Alam M."/>
            <person name="Haque M.S."/>
            <person name="Islam M.S."/>
            <person name="Emdad E.M."/>
            <person name="Islam M.M."/>
            <person name="Ahmed B."/>
            <person name="Halim A."/>
            <person name="Hossen Q.M.M."/>
            <person name="Hossain M.Z."/>
            <person name="Ahmed R."/>
            <person name="Khan M.M."/>
            <person name="Islam R."/>
            <person name="Rashid M.M."/>
            <person name="Khan S.A."/>
            <person name="Rahman M.S."/>
            <person name="Alam M."/>
        </authorList>
    </citation>
    <scope>NUCLEOTIDE SEQUENCE [LARGE SCALE GENOMIC DNA]</scope>
    <source>
        <strain evidence="2">cv. CVL-1</strain>
        <tissue evidence="1">Whole seedling</tissue>
    </source>
</reference>
<gene>
    <name evidence="1" type="ORF">CCACVL1_13234</name>
</gene>
<proteinExistence type="predicted"/>
<evidence type="ECO:0000313" key="1">
    <source>
        <dbReference type="EMBL" id="OMO80015.1"/>
    </source>
</evidence>
<protein>
    <submittedName>
        <fullName evidence="1">Uncharacterized protein</fullName>
    </submittedName>
</protein>
<dbReference type="Gramene" id="OMO80015">
    <property type="protein sequence ID" value="OMO80015"/>
    <property type="gene ID" value="CCACVL1_13234"/>
</dbReference>
<dbReference type="EMBL" id="AWWV01010333">
    <property type="protein sequence ID" value="OMO80015.1"/>
    <property type="molecule type" value="Genomic_DNA"/>
</dbReference>
<name>A0A1R3IBT5_COCAP</name>